<evidence type="ECO:0000313" key="5">
    <source>
        <dbReference type="Proteomes" id="UP000054321"/>
    </source>
</evidence>
<comment type="similarity">
    <text evidence="1">Belongs to the NmrA-type oxidoreductase family.</text>
</comment>
<dbReference type="HOGENOM" id="CLU_007383_8_1_1"/>
<dbReference type="InterPro" id="IPR036291">
    <property type="entry name" value="NAD(P)-bd_dom_sf"/>
</dbReference>
<keyword evidence="2" id="KW-0521">NADP</keyword>
<protein>
    <recommendedName>
        <fullName evidence="3">NmrA-like domain-containing protein</fullName>
    </recommendedName>
</protein>
<sequence>MSKIITVFGATGKQGGSVIRAILADTSLSSQFKIRGVTRDSSTPAAQALLNQGADMSSKASLIDVIRGSHSVFLLTTPMLGVTGSDAELNQGKNVTDVAKEAGVQHLIFSSLLNVTETSGGRLTNVPHFDQKARVEQYIRSTGIPATFVLPGSFMSNYTQFRQLRQGDDGVYTLCYPVSNEAKFPLIDIDNDMGKFVVAALKHRSKTLGVQILAAVDYYTPSRIVSEFEEVTGKKARFVQVDADVFKSFLPAHMAEEMLENHLFIEDPGYYAGRSLKESHDILANAGLKATSWKEFLEKNRDAFD</sequence>
<evidence type="ECO:0000256" key="1">
    <source>
        <dbReference type="ARBA" id="ARBA00006328"/>
    </source>
</evidence>
<reference evidence="4 5" key="1">
    <citation type="submission" date="2014-04" db="EMBL/GenBank/DDBJ databases">
        <authorList>
            <consortium name="DOE Joint Genome Institute"/>
            <person name="Kuo A."/>
            <person name="Martino E."/>
            <person name="Perotto S."/>
            <person name="Kohler A."/>
            <person name="Nagy L.G."/>
            <person name="Floudas D."/>
            <person name="Copeland A."/>
            <person name="Barry K.W."/>
            <person name="Cichocki N."/>
            <person name="Veneault-Fourrey C."/>
            <person name="LaButti K."/>
            <person name="Lindquist E.A."/>
            <person name="Lipzen A."/>
            <person name="Lundell T."/>
            <person name="Morin E."/>
            <person name="Murat C."/>
            <person name="Sun H."/>
            <person name="Tunlid A."/>
            <person name="Henrissat B."/>
            <person name="Grigoriev I.V."/>
            <person name="Hibbett D.S."/>
            <person name="Martin F."/>
            <person name="Nordberg H.P."/>
            <person name="Cantor M.N."/>
            <person name="Hua S.X."/>
        </authorList>
    </citation>
    <scope>NUCLEOTIDE SEQUENCE [LARGE SCALE GENOMIC DNA]</scope>
    <source>
        <strain evidence="4 5">Zn</strain>
    </source>
</reference>
<dbReference type="AlphaFoldDB" id="A0A0C3HX35"/>
<name>A0A0C3HX35_OIDMZ</name>
<evidence type="ECO:0000256" key="2">
    <source>
        <dbReference type="ARBA" id="ARBA00022857"/>
    </source>
</evidence>
<dbReference type="Gene3D" id="3.40.50.720">
    <property type="entry name" value="NAD(P)-binding Rossmann-like Domain"/>
    <property type="match status" value="1"/>
</dbReference>
<dbReference type="Pfam" id="PF05368">
    <property type="entry name" value="NmrA"/>
    <property type="match status" value="1"/>
</dbReference>
<keyword evidence="5" id="KW-1185">Reference proteome</keyword>
<dbReference type="SUPFAM" id="SSF51735">
    <property type="entry name" value="NAD(P)-binding Rossmann-fold domains"/>
    <property type="match status" value="1"/>
</dbReference>
<dbReference type="CDD" id="cd05251">
    <property type="entry name" value="NmrA_like_SDR_a"/>
    <property type="match status" value="1"/>
</dbReference>
<proteinExistence type="inferred from homology"/>
<dbReference type="EMBL" id="KN832870">
    <property type="protein sequence ID" value="KIN06792.1"/>
    <property type="molecule type" value="Genomic_DNA"/>
</dbReference>
<accession>A0A0C3HX35</accession>
<dbReference type="STRING" id="913774.A0A0C3HX35"/>
<dbReference type="Gene3D" id="3.90.25.10">
    <property type="entry name" value="UDP-galactose 4-epimerase, domain 1"/>
    <property type="match status" value="1"/>
</dbReference>
<reference evidence="5" key="2">
    <citation type="submission" date="2015-01" db="EMBL/GenBank/DDBJ databases">
        <title>Evolutionary Origins and Diversification of the Mycorrhizal Mutualists.</title>
        <authorList>
            <consortium name="DOE Joint Genome Institute"/>
            <consortium name="Mycorrhizal Genomics Consortium"/>
            <person name="Kohler A."/>
            <person name="Kuo A."/>
            <person name="Nagy L.G."/>
            <person name="Floudas D."/>
            <person name="Copeland A."/>
            <person name="Barry K.W."/>
            <person name="Cichocki N."/>
            <person name="Veneault-Fourrey C."/>
            <person name="LaButti K."/>
            <person name="Lindquist E.A."/>
            <person name="Lipzen A."/>
            <person name="Lundell T."/>
            <person name="Morin E."/>
            <person name="Murat C."/>
            <person name="Riley R."/>
            <person name="Ohm R."/>
            <person name="Sun H."/>
            <person name="Tunlid A."/>
            <person name="Henrissat B."/>
            <person name="Grigoriev I.V."/>
            <person name="Hibbett D.S."/>
            <person name="Martin F."/>
        </authorList>
    </citation>
    <scope>NUCLEOTIDE SEQUENCE [LARGE SCALE GENOMIC DNA]</scope>
    <source>
        <strain evidence="5">Zn</strain>
    </source>
</reference>
<gene>
    <name evidence="4" type="ORF">OIDMADRAFT_150080</name>
</gene>
<dbReference type="InterPro" id="IPR008030">
    <property type="entry name" value="NmrA-like"/>
</dbReference>
<organism evidence="4 5">
    <name type="scientific">Oidiodendron maius (strain Zn)</name>
    <dbReference type="NCBI Taxonomy" id="913774"/>
    <lineage>
        <taxon>Eukaryota</taxon>
        <taxon>Fungi</taxon>
        <taxon>Dikarya</taxon>
        <taxon>Ascomycota</taxon>
        <taxon>Pezizomycotina</taxon>
        <taxon>Leotiomycetes</taxon>
        <taxon>Leotiomycetes incertae sedis</taxon>
        <taxon>Myxotrichaceae</taxon>
        <taxon>Oidiodendron</taxon>
    </lineage>
</organism>
<evidence type="ECO:0000313" key="4">
    <source>
        <dbReference type="EMBL" id="KIN06792.1"/>
    </source>
</evidence>
<dbReference type="OrthoDB" id="3358371at2759"/>
<dbReference type="PANTHER" id="PTHR42748">
    <property type="entry name" value="NITROGEN METABOLITE REPRESSION PROTEIN NMRA FAMILY MEMBER"/>
    <property type="match status" value="1"/>
</dbReference>
<dbReference type="InterPro" id="IPR051164">
    <property type="entry name" value="NmrA-like_oxidored"/>
</dbReference>
<evidence type="ECO:0000259" key="3">
    <source>
        <dbReference type="Pfam" id="PF05368"/>
    </source>
</evidence>
<dbReference type="InParanoid" id="A0A0C3HX35"/>
<dbReference type="GO" id="GO:0005634">
    <property type="term" value="C:nucleus"/>
    <property type="evidence" value="ECO:0007669"/>
    <property type="project" value="TreeGrafter"/>
</dbReference>
<dbReference type="Proteomes" id="UP000054321">
    <property type="component" value="Unassembled WGS sequence"/>
</dbReference>
<dbReference type="PANTHER" id="PTHR42748:SF31">
    <property type="entry name" value="NMRA-LIKE DOMAIN-CONTAINING PROTEIN-RELATED"/>
    <property type="match status" value="1"/>
</dbReference>
<feature type="domain" description="NmrA-like" evidence="3">
    <location>
        <begin position="1"/>
        <end position="297"/>
    </location>
</feature>